<gene>
    <name evidence="1" type="ORF">MYP_4719</name>
</gene>
<dbReference type="PANTHER" id="PTHR36220">
    <property type="entry name" value="UNNAMED PRODUCT"/>
    <property type="match status" value="1"/>
</dbReference>
<dbReference type="eggNOG" id="COG3266">
    <property type="taxonomic scope" value="Bacteria"/>
</dbReference>
<comment type="caution">
    <text evidence="1">The sequence shown here is derived from an EMBL/GenBank/DDBJ whole genome shotgun (WGS) entry which is preliminary data.</text>
</comment>
<dbReference type="Gene3D" id="2.130.10.130">
    <property type="entry name" value="Integrin alpha, N-terminal"/>
    <property type="match status" value="1"/>
</dbReference>
<evidence type="ECO:0000313" key="1">
    <source>
        <dbReference type="EMBL" id="GAL87489.1"/>
    </source>
</evidence>
<name>A0A098LLX1_9BACT</name>
<dbReference type="InterPro" id="IPR028994">
    <property type="entry name" value="Integrin_alpha_N"/>
</dbReference>
<dbReference type="PANTHER" id="PTHR36220:SF1">
    <property type="entry name" value="GAMMA TUBULIN COMPLEX COMPONENT C-TERMINAL DOMAIN-CONTAINING PROTEIN"/>
    <property type="match status" value="1"/>
</dbReference>
<dbReference type="STRING" id="153721.MYP_4719"/>
<organism evidence="1 2">
    <name type="scientific">Sporocytophaga myxococcoides</name>
    <dbReference type="NCBI Taxonomy" id="153721"/>
    <lineage>
        <taxon>Bacteria</taxon>
        <taxon>Pseudomonadati</taxon>
        <taxon>Bacteroidota</taxon>
        <taxon>Cytophagia</taxon>
        <taxon>Cytophagales</taxon>
        <taxon>Cytophagaceae</taxon>
        <taxon>Sporocytophaga</taxon>
    </lineage>
</organism>
<proteinExistence type="predicted"/>
<keyword evidence="2" id="KW-1185">Reference proteome</keyword>
<sequence>MKEYKLKPNGEWVNTQTFTDSITNKDMYYGNVLSIDGDWMALGYNYYSSINEEDKVLNNAGAVHLYQKLNSQWLLKQILSEENPVAYNNFGNYVGLKDDILVVGIPGYKKPEDKSMGAISIFKRIGNIWTKIQTIYADAAINSLNFGSGIVIEGEQIIVTDSKGIHIIENKKDCNGNWR</sequence>
<dbReference type="AlphaFoldDB" id="A0A098LLX1"/>
<dbReference type="EMBL" id="BBLT01000013">
    <property type="protein sequence ID" value="GAL87489.1"/>
    <property type="molecule type" value="Genomic_DNA"/>
</dbReference>
<protein>
    <submittedName>
        <fullName evidence="1">Uncharacterized protein</fullName>
    </submittedName>
</protein>
<reference evidence="1 2" key="1">
    <citation type="submission" date="2014-09" db="EMBL/GenBank/DDBJ databases">
        <title>Sporocytophaga myxococcoides PG-01 genome sequencing.</title>
        <authorList>
            <person name="Liu L."/>
            <person name="Gao P.J."/>
            <person name="Chen G.J."/>
            <person name="Wang L.S."/>
        </authorList>
    </citation>
    <scope>NUCLEOTIDE SEQUENCE [LARGE SCALE GENOMIC DNA]</scope>
    <source>
        <strain evidence="1 2">PG-01</strain>
    </source>
</reference>
<dbReference type="OrthoDB" id="1403372at2"/>
<dbReference type="Proteomes" id="UP000030185">
    <property type="component" value="Unassembled WGS sequence"/>
</dbReference>
<accession>A0A098LLX1</accession>
<dbReference type="RefSeq" id="WP_045468992.1">
    <property type="nucleotide sequence ID" value="NZ_BBLT01000013.1"/>
</dbReference>
<evidence type="ECO:0000313" key="2">
    <source>
        <dbReference type="Proteomes" id="UP000030185"/>
    </source>
</evidence>